<proteinExistence type="predicted"/>
<organism evidence="1">
    <name type="scientific">Nitrosopumilus spindle-shaped virus 1</name>
    <dbReference type="NCBI Taxonomy" id="2848002"/>
    <lineage>
        <taxon>Viruses</taxon>
        <taxon>Viruses incertae sedis</taxon>
        <taxon>Thaspiviridae</taxon>
        <taxon>Nitmarvirus</taxon>
        <taxon>Nitmarvirus maris</taxon>
        <taxon>Nitmarvirus NSV1</taxon>
    </lineage>
</organism>
<reference evidence="1" key="1">
    <citation type="submission" date="2019-02" db="EMBL/GenBank/DDBJ databases">
        <title>Spindle-shaped viruses infect a marine ammonia-oxidizing thaumarchaeon.</title>
        <authorList>
            <person name="Kim J.-G."/>
            <person name="Kim S.-J."/>
            <person name="Rhee S.-K."/>
        </authorList>
    </citation>
    <scope>NUCLEOTIDE SEQUENCE [LARGE SCALE GENOMIC DNA]</scope>
    <source>
        <strain evidence="1">NSV2</strain>
    </source>
</reference>
<name>A0A514K2Y2_9VIRU</name>
<sequence length="121" mass="14145">MADFVFSTKKQYWAALKNLHSNLNNNTKAGKAARKQFARITGDKKYSEKVWQKNQKHGKVISLKEFRSDFSKLKKDSTDKLKKEWKEARAAGVTKVSWKKFQQINSQPDYQEIAEQYNSPE</sequence>
<evidence type="ECO:0000313" key="1">
    <source>
        <dbReference type="EMBL" id="QDI73991.1"/>
    </source>
</evidence>
<dbReference type="EMBL" id="MK570055">
    <property type="protein sequence ID" value="QDI73991.1"/>
    <property type="molecule type" value="Genomic_DNA"/>
</dbReference>
<protein>
    <submittedName>
        <fullName evidence="1">Uncharacterized protein</fullName>
    </submittedName>
</protein>
<dbReference type="KEGG" id="vg:80402611"/>
<accession>A0A514K2Y2</accession>